<comment type="caution">
    <text evidence="7">The sequence shown here is derived from an EMBL/GenBank/DDBJ whole genome shotgun (WGS) entry which is preliminary data.</text>
</comment>
<proteinExistence type="predicted"/>
<dbReference type="EMBL" id="PSQE01000004">
    <property type="protein sequence ID" value="RHN63836.1"/>
    <property type="molecule type" value="Genomic_DNA"/>
</dbReference>
<evidence type="ECO:0000256" key="3">
    <source>
        <dbReference type="ARBA" id="ARBA00022833"/>
    </source>
</evidence>
<dbReference type="AlphaFoldDB" id="A0A396IE27"/>
<evidence type="ECO:0000256" key="1">
    <source>
        <dbReference type="ARBA" id="ARBA00022723"/>
    </source>
</evidence>
<evidence type="ECO:0000256" key="4">
    <source>
        <dbReference type="PROSITE-ProRule" id="PRU01343"/>
    </source>
</evidence>
<sequence length="164" mass="18705">MRGKTVGTKIRIPKTQFPLLLLLSHTSLSISIFFSSSPSSSSLVCIQNMSKQGSKTQSRVWVLDEGFFSIGSSRRRRTNMKCKCGDFPVIRTVNDSSNPNCGKKLWGCNNYRNSFEKGCGFFKLVEDENFRTESKEDGLELKLKSEKRKRKNMKLKMKMDLAKT</sequence>
<dbReference type="PROSITE" id="PS51999">
    <property type="entry name" value="ZF_GRF"/>
    <property type="match status" value="1"/>
</dbReference>
<feature type="signal peptide" evidence="5">
    <location>
        <begin position="1"/>
        <end position="29"/>
    </location>
</feature>
<organism evidence="7">
    <name type="scientific">Medicago truncatula</name>
    <name type="common">Barrel medic</name>
    <name type="synonym">Medicago tribuloides</name>
    <dbReference type="NCBI Taxonomy" id="3880"/>
    <lineage>
        <taxon>Eukaryota</taxon>
        <taxon>Viridiplantae</taxon>
        <taxon>Streptophyta</taxon>
        <taxon>Embryophyta</taxon>
        <taxon>Tracheophyta</taxon>
        <taxon>Spermatophyta</taxon>
        <taxon>Magnoliopsida</taxon>
        <taxon>eudicotyledons</taxon>
        <taxon>Gunneridae</taxon>
        <taxon>Pentapetalae</taxon>
        <taxon>rosids</taxon>
        <taxon>fabids</taxon>
        <taxon>Fabales</taxon>
        <taxon>Fabaceae</taxon>
        <taxon>Papilionoideae</taxon>
        <taxon>50 kb inversion clade</taxon>
        <taxon>NPAAA clade</taxon>
        <taxon>Hologalegina</taxon>
        <taxon>IRL clade</taxon>
        <taxon>Trifolieae</taxon>
        <taxon>Medicago</taxon>
    </lineage>
</organism>
<keyword evidence="2 4" id="KW-0863">Zinc-finger</keyword>
<feature type="domain" description="GRF-type" evidence="6">
    <location>
        <begin position="82"/>
        <end position="128"/>
    </location>
</feature>
<dbReference type="GO" id="GO:0008270">
    <property type="term" value="F:zinc ion binding"/>
    <property type="evidence" value="ECO:0007669"/>
    <property type="project" value="UniProtKB-KW"/>
</dbReference>
<dbReference type="Pfam" id="PF06839">
    <property type="entry name" value="Zn_ribbon_GRF"/>
    <property type="match status" value="1"/>
</dbReference>
<keyword evidence="1" id="KW-0479">Metal-binding</keyword>
<name>A0A396IE27_MEDTR</name>
<keyword evidence="5" id="KW-0732">Signal</keyword>
<dbReference type="Gramene" id="rna26590">
    <property type="protein sequence ID" value="RHN63836.1"/>
    <property type="gene ID" value="gene26590"/>
</dbReference>
<keyword evidence="3" id="KW-0862">Zinc</keyword>
<dbReference type="InterPro" id="IPR010666">
    <property type="entry name" value="Znf_GRF"/>
</dbReference>
<protein>
    <submittedName>
        <fullName evidence="7">Putative transcription factor GRF family</fullName>
    </submittedName>
</protein>
<accession>A0A396IE27</accession>
<evidence type="ECO:0000313" key="7">
    <source>
        <dbReference type="EMBL" id="RHN63836.1"/>
    </source>
</evidence>
<evidence type="ECO:0000259" key="6">
    <source>
        <dbReference type="PROSITE" id="PS51999"/>
    </source>
</evidence>
<feature type="chain" id="PRO_5017281942" evidence="5">
    <location>
        <begin position="30"/>
        <end position="164"/>
    </location>
</feature>
<evidence type="ECO:0000256" key="2">
    <source>
        <dbReference type="ARBA" id="ARBA00022771"/>
    </source>
</evidence>
<reference evidence="7" key="1">
    <citation type="journal article" date="2018" name="Nat. Plants">
        <title>Whole-genome landscape of Medicago truncatula symbiotic genes.</title>
        <authorList>
            <person name="Pecrix Y."/>
            <person name="Gamas P."/>
            <person name="Carrere S."/>
        </authorList>
    </citation>
    <scope>NUCLEOTIDE SEQUENCE</scope>
    <source>
        <tissue evidence="7">Leaves</tissue>
    </source>
</reference>
<gene>
    <name evidence="7" type="ORF">MtrunA17_Chr4g0062621</name>
</gene>
<evidence type="ECO:0000256" key="5">
    <source>
        <dbReference type="SAM" id="SignalP"/>
    </source>
</evidence>
<dbReference type="Proteomes" id="UP000265566">
    <property type="component" value="Chromosome 4"/>
</dbReference>